<dbReference type="EMBL" id="JAHLQT010027321">
    <property type="protein sequence ID" value="KAG7162711.1"/>
    <property type="molecule type" value="Genomic_DNA"/>
</dbReference>
<reference evidence="1" key="1">
    <citation type="journal article" date="2021" name="Sci. Adv.">
        <title>The American lobster genome reveals insights on longevity, neural, and immune adaptations.</title>
        <authorList>
            <person name="Polinski J.M."/>
            <person name="Zimin A.V."/>
            <person name="Clark K.F."/>
            <person name="Kohn A.B."/>
            <person name="Sadowski N."/>
            <person name="Timp W."/>
            <person name="Ptitsyn A."/>
            <person name="Khanna P."/>
            <person name="Romanova D.Y."/>
            <person name="Williams P."/>
            <person name="Greenwood S.J."/>
            <person name="Moroz L.L."/>
            <person name="Walt D.R."/>
            <person name="Bodnar A.G."/>
        </authorList>
    </citation>
    <scope>NUCLEOTIDE SEQUENCE</scope>
    <source>
        <strain evidence="1">GMGI-L3</strain>
    </source>
</reference>
<dbReference type="AlphaFoldDB" id="A0A8J5MTD3"/>
<feature type="non-terminal residue" evidence="1">
    <location>
        <position position="1"/>
    </location>
</feature>
<evidence type="ECO:0000313" key="2">
    <source>
        <dbReference type="Proteomes" id="UP000747542"/>
    </source>
</evidence>
<comment type="caution">
    <text evidence="1">The sequence shown here is derived from an EMBL/GenBank/DDBJ whole genome shotgun (WGS) entry which is preliminary data.</text>
</comment>
<proteinExistence type="predicted"/>
<evidence type="ECO:0000313" key="1">
    <source>
        <dbReference type="EMBL" id="KAG7162711.1"/>
    </source>
</evidence>
<keyword evidence="2" id="KW-1185">Reference proteome</keyword>
<dbReference type="Proteomes" id="UP000747542">
    <property type="component" value="Unassembled WGS sequence"/>
</dbReference>
<name>A0A8J5MTD3_HOMAM</name>
<gene>
    <name evidence="1" type="ORF">Hamer_G026959</name>
</gene>
<accession>A0A8J5MTD3</accession>
<sequence>MEVGVSYQHPGWSGIGER</sequence>
<organism evidence="1 2">
    <name type="scientific">Homarus americanus</name>
    <name type="common">American lobster</name>
    <dbReference type="NCBI Taxonomy" id="6706"/>
    <lineage>
        <taxon>Eukaryota</taxon>
        <taxon>Metazoa</taxon>
        <taxon>Ecdysozoa</taxon>
        <taxon>Arthropoda</taxon>
        <taxon>Crustacea</taxon>
        <taxon>Multicrustacea</taxon>
        <taxon>Malacostraca</taxon>
        <taxon>Eumalacostraca</taxon>
        <taxon>Eucarida</taxon>
        <taxon>Decapoda</taxon>
        <taxon>Pleocyemata</taxon>
        <taxon>Astacidea</taxon>
        <taxon>Nephropoidea</taxon>
        <taxon>Nephropidae</taxon>
        <taxon>Homarus</taxon>
    </lineage>
</organism>
<protein>
    <submittedName>
        <fullName evidence="1">Uncharacterized protein</fullName>
    </submittedName>
</protein>